<dbReference type="RefSeq" id="WP_085244523.1">
    <property type="nucleotide sequence ID" value="NZ_LQPN01000033.1"/>
</dbReference>
<feature type="transmembrane region" description="Helical" evidence="1">
    <location>
        <begin position="185"/>
        <end position="206"/>
    </location>
</feature>
<feature type="transmembrane region" description="Helical" evidence="1">
    <location>
        <begin position="6"/>
        <end position="26"/>
    </location>
</feature>
<dbReference type="AlphaFoldDB" id="A0A1X2AF55"/>
<protein>
    <recommendedName>
        <fullName evidence="4">DUF4239 domain-containing protein</fullName>
    </recommendedName>
</protein>
<organism evidence="2 3">
    <name type="scientific">Mycobacterium paraense</name>
    <dbReference type="NCBI Taxonomy" id="767916"/>
    <lineage>
        <taxon>Bacteria</taxon>
        <taxon>Bacillati</taxon>
        <taxon>Actinomycetota</taxon>
        <taxon>Actinomycetes</taxon>
        <taxon>Mycobacteriales</taxon>
        <taxon>Mycobacteriaceae</taxon>
        <taxon>Mycobacterium</taxon>
        <taxon>Mycobacterium simiae complex</taxon>
    </lineage>
</organism>
<name>A0A1X2AF55_9MYCO</name>
<evidence type="ECO:0008006" key="4">
    <source>
        <dbReference type="Google" id="ProtNLM"/>
    </source>
</evidence>
<dbReference type="STRING" id="767916.AWB91_03205"/>
<keyword evidence="1" id="KW-1133">Transmembrane helix</keyword>
<evidence type="ECO:0000313" key="2">
    <source>
        <dbReference type="EMBL" id="ORW49997.1"/>
    </source>
</evidence>
<reference evidence="2 3" key="1">
    <citation type="journal article" date="2015" name="Emerg. Microbes Infect.">
        <title>Characterization of 17 strains belonging to the Mycobacterium simiae complex and description of Mycobacterium paraense sp. nov.</title>
        <authorList>
            <person name="Fusco da Costa A.R."/>
            <person name="Fedrizzi T."/>
            <person name="Lopes M.L."/>
            <person name="Pecorari M."/>
            <person name="Oliveira da Costa W.L."/>
            <person name="Giacobazzi E."/>
            <person name="da Costa Bahia J.R."/>
            <person name="De Sanctis V."/>
            <person name="Batista Lima K.V."/>
            <person name="Bertorelli R."/>
            <person name="Grottola A."/>
            <person name="Fabio A."/>
            <person name="Mariottini A."/>
            <person name="Ferretti P."/>
            <person name="Di Leva F."/>
            <person name="Fregni Serpini G."/>
            <person name="Tagliazucchi S."/>
            <person name="Rumpianesi F."/>
            <person name="Jousson O."/>
            <person name="Segata N."/>
            <person name="Tortoli E."/>
        </authorList>
    </citation>
    <scope>NUCLEOTIDE SEQUENCE [LARGE SCALE GENOMIC DNA]</scope>
    <source>
        <strain evidence="2 3">IEC33</strain>
    </source>
</reference>
<dbReference type="Proteomes" id="UP000193285">
    <property type="component" value="Unassembled WGS sequence"/>
</dbReference>
<feature type="transmembrane region" description="Helical" evidence="1">
    <location>
        <begin position="47"/>
        <end position="70"/>
    </location>
</feature>
<evidence type="ECO:0000256" key="1">
    <source>
        <dbReference type="SAM" id="Phobius"/>
    </source>
</evidence>
<keyword evidence="1" id="KW-0472">Membrane</keyword>
<feature type="transmembrane region" description="Helical" evidence="1">
    <location>
        <begin position="213"/>
        <end position="233"/>
    </location>
</feature>
<proteinExistence type="predicted"/>
<keyword evidence="1" id="KW-0812">Transmembrane</keyword>
<dbReference type="EMBL" id="LQPN01000033">
    <property type="protein sequence ID" value="ORW49997.1"/>
    <property type="molecule type" value="Genomic_DNA"/>
</dbReference>
<dbReference type="InterPro" id="IPR025333">
    <property type="entry name" value="DUF4239"/>
</dbReference>
<gene>
    <name evidence="2" type="ORF">AWB90_08325</name>
</gene>
<dbReference type="Pfam" id="PF14023">
    <property type="entry name" value="Bestrophin-like"/>
    <property type="match status" value="1"/>
</dbReference>
<comment type="caution">
    <text evidence="2">The sequence shown here is derived from an EMBL/GenBank/DDBJ whole genome shotgun (WGS) entry which is preliminary data.</text>
</comment>
<sequence>MGDFGAIGAWLLLVGVITVAVLTAVGSVQLGNRVLSDETGPGHNSALSPYVTVVGLVYGALLGFTVVVGWQEFLSAEVNVSSEASTLTTMYRQTVAMPQPEQSQIRQQLRQYAEGLQGPEWGKQDFGRIGNRARAAITAMYRTVGSQQSDAASSAINQDFLGRLTVLASERSTRILDAKPRIPPLLWSSLIFGGLVLIALTGFLRLTSNRGHMVLTSAVAVLLGLLLYLVFVLDHPFGPLGVTSQPFAHAVNVFDEVDSGS</sequence>
<dbReference type="OrthoDB" id="4695125at2"/>
<accession>A0A1X2AF55</accession>
<evidence type="ECO:0000313" key="3">
    <source>
        <dbReference type="Proteomes" id="UP000193285"/>
    </source>
</evidence>